<dbReference type="EMBL" id="JANQDX010000017">
    <property type="protein sequence ID" value="KAL0907393.1"/>
    <property type="molecule type" value="Genomic_DNA"/>
</dbReference>
<comment type="caution">
    <text evidence="2">The sequence shown here is derived from an EMBL/GenBank/DDBJ whole genome shotgun (WGS) entry which is preliminary data.</text>
</comment>
<protein>
    <submittedName>
        <fullName evidence="2">Uncharacterized protein</fullName>
    </submittedName>
</protein>
<gene>
    <name evidence="2" type="ORF">M5K25_021801</name>
</gene>
<organism evidence="2 3">
    <name type="scientific">Dendrobium thyrsiflorum</name>
    <name type="common">Pinecone-like raceme dendrobium</name>
    <name type="synonym">Orchid</name>
    <dbReference type="NCBI Taxonomy" id="117978"/>
    <lineage>
        <taxon>Eukaryota</taxon>
        <taxon>Viridiplantae</taxon>
        <taxon>Streptophyta</taxon>
        <taxon>Embryophyta</taxon>
        <taxon>Tracheophyta</taxon>
        <taxon>Spermatophyta</taxon>
        <taxon>Magnoliopsida</taxon>
        <taxon>Liliopsida</taxon>
        <taxon>Asparagales</taxon>
        <taxon>Orchidaceae</taxon>
        <taxon>Epidendroideae</taxon>
        <taxon>Malaxideae</taxon>
        <taxon>Dendrobiinae</taxon>
        <taxon>Dendrobium</taxon>
    </lineage>
</organism>
<evidence type="ECO:0000313" key="3">
    <source>
        <dbReference type="Proteomes" id="UP001552299"/>
    </source>
</evidence>
<evidence type="ECO:0000256" key="1">
    <source>
        <dbReference type="SAM" id="MobiDB-lite"/>
    </source>
</evidence>
<feature type="compositionally biased region" description="Basic and acidic residues" evidence="1">
    <location>
        <begin position="52"/>
        <end position="66"/>
    </location>
</feature>
<sequence length="101" mass="11590">MGPPCTASSKIGGAEGTVIVVGEPFYYREGQTYSTEKQTHLEYGGELPRQTNEYHHSSSNVERNDKGHTFSSFYDNQCGIRLVELWLLYLNFPQRYYSSRL</sequence>
<proteinExistence type="predicted"/>
<keyword evidence="3" id="KW-1185">Reference proteome</keyword>
<name>A0ABD0UB34_DENTH</name>
<reference evidence="2 3" key="1">
    <citation type="journal article" date="2024" name="Plant Biotechnol. J.">
        <title>Dendrobium thyrsiflorum genome and its molecular insights into genes involved in important horticultural traits.</title>
        <authorList>
            <person name="Chen B."/>
            <person name="Wang J.Y."/>
            <person name="Zheng P.J."/>
            <person name="Li K.L."/>
            <person name="Liang Y.M."/>
            <person name="Chen X.F."/>
            <person name="Zhang C."/>
            <person name="Zhao X."/>
            <person name="He X."/>
            <person name="Zhang G.Q."/>
            <person name="Liu Z.J."/>
            <person name="Xu Q."/>
        </authorList>
    </citation>
    <scope>NUCLEOTIDE SEQUENCE [LARGE SCALE GENOMIC DNA]</scope>
    <source>
        <strain evidence="2">GZMU011</strain>
    </source>
</reference>
<accession>A0ABD0UB34</accession>
<feature type="region of interest" description="Disordered" evidence="1">
    <location>
        <begin position="37"/>
        <end position="66"/>
    </location>
</feature>
<dbReference type="AlphaFoldDB" id="A0ABD0UB34"/>
<dbReference type="Proteomes" id="UP001552299">
    <property type="component" value="Unassembled WGS sequence"/>
</dbReference>
<evidence type="ECO:0000313" key="2">
    <source>
        <dbReference type="EMBL" id="KAL0907393.1"/>
    </source>
</evidence>